<dbReference type="Gene3D" id="2.130.10.130">
    <property type="entry name" value="Integrin alpha, N-terminal"/>
    <property type="match status" value="3"/>
</dbReference>
<dbReference type="Pfam" id="PF13517">
    <property type="entry name" value="FG-GAP_3"/>
    <property type="match status" value="1"/>
</dbReference>
<reference evidence="6" key="1">
    <citation type="journal article" date="2014" name="Int. J. Syst. Evol. Microbiol.">
        <title>Complete genome sequence of Corynebacterium casei LMG S-19264T (=DSM 44701T), isolated from a smear-ripened cheese.</title>
        <authorList>
            <consortium name="US DOE Joint Genome Institute (JGI-PGF)"/>
            <person name="Walter F."/>
            <person name="Albersmeier A."/>
            <person name="Kalinowski J."/>
            <person name="Ruckert C."/>
        </authorList>
    </citation>
    <scope>NUCLEOTIDE SEQUENCE</scope>
    <source>
        <strain evidence="6">CGMCC 4.7272</strain>
    </source>
</reference>
<name>A0A917NVW0_9ACTN</name>
<feature type="signal peptide" evidence="5">
    <location>
        <begin position="1"/>
        <end position="27"/>
    </location>
</feature>
<dbReference type="PANTHER" id="PTHR23221:SF7">
    <property type="entry name" value="PHOSPHATIDYLINOSITOL-GLYCAN-SPECIFIC PHOSPHOLIPASE D"/>
    <property type="match status" value="1"/>
</dbReference>
<dbReference type="InterPro" id="IPR013519">
    <property type="entry name" value="Int_alpha_beta-p"/>
</dbReference>
<protein>
    <recommendedName>
        <fullName evidence="8">Integrin-like protein</fullName>
    </recommendedName>
</protein>
<evidence type="ECO:0000256" key="3">
    <source>
        <dbReference type="ARBA" id="ARBA00022801"/>
    </source>
</evidence>
<dbReference type="SUPFAM" id="SSF69318">
    <property type="entry name" value="Integrin alpha N-terminal domain"/>
    <property type="match status" value="1"/>
</dbReference>
<dbReference type="PRINTS" id="PR01185">
    <property type="entry name" value="INTEGRINA"/>
</dbReference>
<accession>A0A917NVW0</accession>
<dbReference type="GO" id="GO:0008305">
    <property type="term" value="C:integrin complex"/>
    <property type="evidence" value="ECO:0007669"/>
    <property type="project" value="InterPro"/>
</dbReference>
<organism evidence="6 7">
    <name type="scientific">Streptomyces lacrimifluminis</name>
    <dbReference type="NCBI Taxonomy" id="1500077"/>
    <lineage>
        <taxon>Bacteria</taxon>
        <taxon>Bacillati</taxon>
        <taxon>Actinomycetota</taxon>
        <taxon>Actinomycetes</taxon>
        <taxon>Kitasatosporales</taxon>
        <taxon>Streptomycetaceae</taxon>
        <taxon>Streptomyces</taxon>
    </lineage>
</organism>
<dbReference type="GO" id="GO:0016787">
    <property type="term" value="F:hydrolase activity"/>
    <property type="evidence" value="ECO:0007669"/>
    <property type="project" value="UniProtKB-KW"/>
</dbReference>
<evidence type="ECO:0000256" key="5">
    <source>
        <dbReference type="SAM" id="SignalP"/>
    </source>
</evidence>
<comment type="caution">
    <text evidence="6">The sequence shown here is derived from an EMBL/GenBank/DDBJ whole genome shotgun (WGS) entry which is preliminary data.</text>
</comment>
<dbReference type="GO" id="GO:0007155">
    <property type="term" value="P:cell adhesion"/>
    <property type="evidence" value="ECO:0007669"/>
    <property type="project" value="InterPro"/>
</dbReference>
<dbReference type="InterPro" id="IPR013517">
    <property type="entry name" value="FG-GAP"/>
</dbReference>
<evidence type="ECO:0000313" key="7">
    <source>
        <dbReference type="Proteomes" id="UP000625682"/>
    </source>
</evidence>
<evidence type="ECO:0000256" key="1">
    <source>
        <dbReference type="ARBA" id="ARBA00022729"/>
    </source>
</evidence>
<evidence type="ECO:0008006" key="8">
    <source>
        <dbReference type="Google" id="ProtNLM"/>
    </source>
</evidence>
<keyword evidence="1 5" id="KW-0732">Signal</keyword>
<keyword evidence="2" id="KW-0677">Repeat</keyword>
<sequence>MRPRPTARAALLTTAVLAATVSPVALGAPASAAPAKHVDDFNGDGHRDLLLGDRTATVAGKRDAGAVVVIWGSATGLNTAKRSVITQNSPGIAGVAEAKDGFGAKVTSADLDKDGYADVVATSPGELHADRHGTVTVLWGSRSGLTKGSTYASPGSKKEIFGLDVAIGDFNADGRLDLVSVDGEFVWFLRGPFTKSGGRGTATNLDPQDGENIKAEMVVAGKVTKDATADFALIGYDVDTNSKRVWFYRGGRNGPAKPWKRSLPAASDELTGSSAVIADFDRNGYGDLAIGVSRSGRGGAVHVMPGTATGPAGRLTTLTQNTAGVPGSVEDNDFFGYDVSAADTNGDGYPDLAVGAPYEAIGTSYWADGSITVLRGGSTGLTGRNARQYDRTTPGLTNVSPDNAWLGASLLLRDHNGDGRAELIATAHEGGRLHMFPGTSSGPTGTGSRTLTVPQLGLGARAFMGARLAD</sequence>
<dbReference type="InterPro" id="IPR028994">
    <property type="entry name" value="Integrin_alpha_N"/>
</dbReference>
<dbReference type="PROSITE" id="PS51470">
    <property type="entry name" value="FG_GAP"/>
    <property type="match status" value="2"/>
</dbReference>
<dbReference type="RefSeq" id="WP_189148021.1">
    <property type="nucleotide sequence ID" value="NZ_BAABER010000025.1"/>
</dbReference>
<feature type="chain" id="PRO_5038623324" description="Integrin-like protein" evidence="5">
    <location>
        <begin position="28"/>
        <end position="470"/>
    </location>
</feature>
<reference evidence="6" key="2">
    <citation type="submission" date="2020-09" db="EMBL/GenBank/DDBJ databases">
        <authorList>
            <person name="Sun Q."/>
            <person name="Zhou Y."/>
        </authorList>
    </citation>
    <scope>NUCLEOTIDE SEQUENCE</scope>
    <source>
        <strain evidence="6">CGMCC 4.7272</strain>
    </source>
</reference>
<keyword evidence="4" id="KW-0325">Glycoprotein</keyword>
<evidence type="ECO:0000313" key="6">
    <source>
        <dbReference type="EMBL" id="GGJ33148.1"/>
    </source>
</evidence>
<gene>
    <name evidence="6" type="ORF">GCM10012282_32180</name>
</gene>
<keyword evidence="3" id="KW-0378">Hydrolase</keyword>
<evidence type="ECO:0000256" key="4">
    <source>
        <dbReference type="ARBA" id="ARBA00023180"/>
    </source>
</evidence>
<dbReference type="InterPro" id="IPR000413">
    <property type="entry name" value="Integrin_alpha"/>
</dbReference>
<evidence type="ECO:0000256" key="2">
    <source>
        <dbReference type="ARBA" id="ARBA00022737"/>
    </source>
</evidence>
<proteinExistence type="predicted"/>
<dbReference type="EMBL" id="BMMU01000009">
    <property type="protein sequence ID" value="GGJ33148.1"/>
    <property type="molecule type" value="Genomic_DNA"/>
</dbReference>
<keyword evidence="7" id="KW-1185">Reference proteome</keyword>
<dbReference type="Proteomes" id="UP000625682">
    <property type="component" value="Unassembled WGS sequence"/>
</dbReference>
<dbReference type="Pfam" id="PF01839">
    <property type="entry name" value="FG-GAP"/>
    <property type="match status" value="2"/>
</dbReference>
<dbReference type="PANTHER" id="PTHR23221">
    <property type="entry name" value="GLYCOSYLPHOSPHATIDYLINOSITOL PHOSPHOLIPASE D"/>
    <property type="match status" value="1"/>
</dbReference>
<dbReference type="AlphaFoldDB" id="A0A917NVW0"/>
<dbReference type="SMART" id="SM00191">
    <property type="entry name" value="Int_alpha"/>
    <property type="match status" value="5"/>
</dbReference>